<dbReference type="InterPro" id="IPR013549">
    <property type="entry name" value="DUF1731"/>
</dbReference>
<dbReference type="Gene3D" id="3.40.50.720">
    <property type="entry name" value="NAD(P)-binding Rossmann-like Domain"/>
    <property type="match status" value="1"/>
</dbReference>
<organism evidence="3 4">
    <name type="scientific">Fasciolopsis buskii</name>
    <dbReference type="NCBI Taxonomy" id="27845"/>
    <lineage>
        <taxon>Eukaryota</taxon>
        <taxon>Metazoa</taxon>
        <taxon>Spiralia</taxon>
        <taxon>Lophotrochozoa</taxon>
        <taxon>Platyhelminthes</taxon>
        <taxon>Trematoda</taxon>
        <taxon>Digenea</taxon>
        <taxon>Plagiorchiida</taxon>
        <taxon>Echinostomata</taxon>
        <taxon>Echinostomatoidea</taxon>
        <taxon>Fasciolidae</taxon>
        <taxon>Fasciolopsis</taxon>
    </lineage>
</organism>
<proteinExistence type="predicted"/>
<dbReference type="InterPro" id="IPR036291">
    <property type="entry name" value="NAD(P)-bd_dom_sf"/>
</dbReference>
<protein>
    <submittedName>
        <fullName evidence="3">Nucleoside-diphosphate sugar epimerase</fullName>
    </submittedName>
</protein>
<accession>A0A8E0VP29</accession>
<dbReference type="Pfam" id="PF01370">
    <property type="entry name" value="Epimerase"/>
    <property type="match status" value="1"/>
</dbReference>
<gene>
    <name evidence="3" type="ORF">FBUS_06312</name>
</gene>
<dbReference type="EMBL" id="LUCM01000982">
    <property type="protein sequence ID" value="KAA0199678.1"/>
    <property type="molecule type" value="Genomic_DNA"/>
</dbReference>
<dbReference type="Proteomes" id="UP000728185">
    <property type="component" value="Unassembled WGS sequence"/>
</dbReference>
<dbReference type="PANTHER" id="PTHR11092">
    <property type="entry name" value="SUGAR NUCLEOTIDE EPIMERASE RELATED"/>
    <property type="match status" value="1"/>
</dbReference>
<evidence type="ECO:0000313" key="3">
    <source>
        <dbReference type="EMBL" id="KAA0199678.1"/>
    </source>
</evidence>
<name>A0A8E0VP29_9TREM</name>
<dbReference type="InterPro" id="IPR001509">
    <property type="entry name" value="Epimerase_deHydtase"/>
</dbReference>
<keyword evidence="4" id="KW-1185">Reference proteome</keyword>
<dbReference type="Pfam" id="PF08338">
    <property type="entry name" value="DUF1731"/>
    <property type="match status" value="1"/>
</dbReference>
<comment type="caution">
    <text evidence="3">The sequence shown here is derived from an EMBL/GenBank/DDBJ whole genome shotgun (WGS) entry which is preliminary data.</text>
</comment>
<dbReference type="NCBIfam" id="TIGR01777">
    <property type="entry name" value="yfcH"/>
    <property type="match status" value="1"/>
</dbReference>
<evidence type="ECO:0000313" key="4">
    <source>
        <dbReference type="Proteomes" id="UP000728185"/>
    </source>
</evidence>
<sequence length="308" mass="34088">GGTGFIGRALTGALQSGGHNVRIITRNPKRKSDLTWADIRNLGLPEDTNAVINLSGRNIGEVNPLYWFSGPFDEYWKDVFTSRIDTTKSLVKACEKLQLKVFINASAVGYYRPDLDAKFTESEPFRDCGPITRLVRDWEAAAQLPNRKDVRQFQLRLGVVLAENSNFIKSLYPTHRLGLGGALGSGRQWISWIHLDDVVRTVQFLVQPDCTVANGPVNVTTPHAVRQAALSRCLSEAVGAPRIPFGLPPTPGFVPRLLLGSARVTIVLDGQRVMPQKLLDAGFQFKYAKLEDALYAIYGRRPSPPAYD</sequence>
<feature type="non-terminal residue" evidence="3">
    <location>
        <position position="1"/>
    </location>
</feature>
<reference evidence="3" key="1">
    <citation type="submission" date="2019-05" db="EMBL/GenBank/DDBJ databases">
        <title>Annotation for the trematode Fasciolopsis buski.</title>
        <authorList>
            <person name="Choi Y.-J."/>
        </authorList>
    </citation>
    <scope>NUCLEOTIDE SEQUENCE</scope>
    <source>
        <strain evidence="3">HT</strain>
        <tissue evidence="3">Whole worm</tissue>
    </source>
</reference>
<evidence type="ECO:0000259" key="1">
    <source>
        <dbReference type="Pfam" id="PF01370"/>
    </source>
</evidence>
<dbReference type="PANTHER" id="PTHR11092:SF0">
    <property type="entry name" value="EPIMERASE FAMILY PROTEIN SDR39U1"/>
    <property type="match status" value="1"/>
</dbReference>
<feature type="domain" description="DUF1731" evidence="2">
    <location>
        <begin position="250"/>
        <end position="295"/>
    </location>
</feature>
<dbReference type="InterPro" id="IPR010099">
    <property type="entry name" value="SDR39U1"/>
</dbReference>
<dbReference type="OrthoDB" id="276721at2759"/>
<dbReference type="SUPFAM" id="SSF51735">
    <property type="entry name" value="NAD(P)-binding Rossmann-fold domains"/>
    <property type="match status" value="1"/>
</dbReference>
<feature type="domain" description="NAD-dependent epimerase/dehydratase" evidence="1">
    <location>
        <begin position="1"/>
        <end position="217"/>
    </location>
</feature>
<evidence type="ECO:0000259" key="2">
    <source>
        <dbReference type="Pfam" id="PF08338"/>
    </source>
</evidence>
<dbReference type="AlphaFoldDB" id="A0A8E0VP29"/>